<sequence length="74" mass="7400">MSLSVLVATNSAFGLPEALDVPAAACGSSLCLSSAIALIPHQMLAQLTTASTIYTGLHLPATMCTSTPSAGSTY</sequence>
<keyword evidence="2" id="KW-1185">Reference proteome</keyword>
<reference evidence="1 2" key="1">
    <citation type="journal article" date="2016" name="Mol. Biol. Evol.">
        <title>Comparative Genomics of Early-Diverging Mushroom-Forming Fungi Provides Insights into the Origins of Lignocellulose Decay Capabilities.</title>
        <authorList>
            <person name="Nagy L.G."/>
            <person name="Riley R."/>
            <person name="Tritt A."/>
            <person name="Adam C."/>
            <person name="Daum C."/>
            <person name="Floudas D."/>
            <person name="Sun H."/>
            <person name="Yadav J.S."/>
            <person name="Pangilinan J."/>
            <person name="Larsson K.H."/>
            <person name="Matsuura K."/>
            <person name="Barry K."/>
            <person name="Labutti K."/>
            <person name="Kuo R."/>
            <person name="Ohm R.A."/>
            <person name="Bhattacharya S.S."/>
            <person name="Shirouzu T."/>
            <person name="Yoshinaga Y."/>
            <person name="Martin F.M."/>
            <person name="Grigoriev I.V."/>
            <person name="Hibbett D.S."/>
        </authorList>
    </citation>
    <scope>NUCLEOTIDE SEQUENCE [LARGE SCALE GENOMIC DNA]</scope>
    <source>
        <strain evidence="1 2">HHB14362 ss-1</strain>
    </source>
</reference>
<dbReference type="InParanoid" id="A0A165MIU4"/>
<evidence type="ECO:0000313" key="1">
    <source>
        <dbReference type="EMBL" id="KZT18385.1"/>
    </source>
</evidence>
<protein>
    <submittedName>
        <fullName evidence="1">Uncharacterized protein</fullName>
    </submittedName>
</protein>
<evidence type="ECO:0000313" key="2">
    <source>
        <dbReference type="Proteomes" id="UP000076761"/>
    </source>
</evidence>
<dbReference type="AlphaFoldDB" id="A0A165MIU4"/>
<organism evidence="1 2">
    <name type="scientific">Neolentinus lepideus HHB14362 ss-1</name>
    <dbReference type="NCBI Taxonomy" id="1314782"/>
    <lineage>
        <taxon>Eukaryota</taxon>
        <taxon>Fungi</taxon>
        <taxon>Dikarya</taxon>
        <taxon>Basidiomycota</taxon>
        <taxon>Agaricomycotina</taxon>
        <taxon>Agaricomycetes</taxon>
        <taxon>Gloeophyllales</taxon>
        <taxon>Gloeophyllaceae</taxon>
        <taxon>Neolentinus</taxon>
    </lineage>
</organism>
<dbReference type="Proteomes" id="UP000076761">
    <property type="component" value="Unassembled WGS sequence"/>
</dbReference>
<accession>A0A165MIU4</accession>
<dbReference type="EMBL" id="KV425685">
    <property type="protein sequence ID" value="KZT18385.1"/>
    <property type="molecule type" value="Genomic_DNA"/>
</dbReference>
<gene>
    <name evidence="1" type="ORF">NEOLEDRAFT_1143456</name>
</gene>
<name>A0A165MIU4_9AGAM</name>
<proteinExistence type="predicted"/>